<gene>
    <name evidence="2" type="ORF">ABC228_12280</name>
</gene>
<dbReference type="RefSeq" id="WP_345825438.1">
    <property type="nucleotide sequence ID" value="NZ_JBDIML010000003.1"/>
</dbReference>
<evidence type="ECO:0000313" key="3">
    <source>
        <dbReference type="Proteomes" id="UP001444625"/>
    </source>
</evidence>
<dbReference type="EMBL" id="JBDIML010000003">
    <property type="protein sequence ID" value="MEN2767972.1"/>
    <property type="molecule type" value="Genomic_DNA"/>
</dbReference>
<accession>A0ABU9XI88</accession>
<reference evidence="2 3" key="1">
    <citation type="submission" date="2024-05" db="EMBL/GenBank/DDBJ databases">
        <authorList>
            <person name="Haq I."/>
            <person name="Ullah Z."/>
            <person name="Ahmad R."/>
            <person name="Li M."/>
            <person name="Tong Y."/>
        </authorList>
    </citation>
    <scope>NUCLEOTIDE SEQUENCE [LARGE SCALE GENOMIC DNA]</scope>
    <source>
        <strain evidence="2 3">16A2E</strain>
    </source>
</reference>
<comment type="caution">
    <text evidence="2">The sequence shown here is derived from an EMBL/GenBank/DDBJ whole genome shotgun (WGS) entry which is preliminary data.</text>
</comment>
<evidence type="ECO:0000313" key="2">
    <source>
        <dbReference type="EMBL" id="MEN2767972.1"/>
    </source>
</evidence>
<organism evidence="2 3">
    <name type="scientific">Ornithinibacillus xuwenensis</name>
    <dbReference type="NCBI Taxonomy" id="3144668"/>
    <lineage>
        <taxon>Bacteria</taxon>
        <taxon>Bacillati</taxon>
        <taxon>Bacillota</taxon>
        <taxon>Bacilli</taxon>
        <taxon>Bacillales</taxon>
        <taxon>Bacillaceae</taxon>
        <taxon>Ornithinibacillus</taxon>
    </lineage>
</organism>
<proteinExistence type="predicted"/>
<protein>
    <submittedName>
        <fullName evidence="2">VLRF1 family aeRF1-type release factor</fullName>
    </submittedName>
</protein>
<dbReference type="Proteomes" id="UP001444625">
    <property type="component" value="Unassembled WGS sequence"/>
</dbReference>
<dbReference type="InterPro" id="IPR040983">
    <property type="entry name" value="Bact_RF_family5"/>
</dbReference>
<sequence>MDMNKVMAKLENIYLEKPHRVFSMYLNTDPSDPDQQGGEWRIHLKNGLNSFENYLEAEGDSEELRNYRSIKSKVQQYVKECELNLAKSIVIFATPDEKIWFAERFQMPVETVFYWEETAKIDQLKEMYQQFPKTGIVLTQKEAIKVIDSELGRLKDTKMYLLDLETEDWKEQTSQENEQEPTELGGSHMKPDDFQQRFEANRYRLYKTFASKLDKLAKDKKWDCIYLVGDKVEAQDLMNNMNKPVTDIVNKNMLDHEEKKVMEAVMA</sequence>
<evidence type="ECO:0000256" key="1">
    <source>
        <dbReference type="SAM" id="MobiDB-lite"/>
    </source>
</evidence>
<name>A0ABU9XI88_9BACI</name>
<dbReference type="Pfam" id="PF18846">
    <property type="entry name" value="baeRF_family5"/>
    <property type="match status" value="1"/>
</dbReference>
<keyword evidence="3" id="KW-1185">Reference proteome</keyword>
<feature type="region of interest" description="Disordered" evidence="1">
    <location>
        <begin position="169"/>
        <end position="191"/>
    </location>
</feature>